<feature type="chain" id="PRO_5013352490" evidence="1">
    <location>
        <begin position="39"/>
        <end position="165"/>
    </location>
</feature>
<sequence length="165" mass="18163">MLELATRLRVRMRTGMCQAKRLAAWAVLVGLATGAAEAQQIYLAANTLIVSADGGGYLARRSDRIAQMRATGQRVEIRGTCISACTMYLSLPNVCVTPSAVLGFHGPSENGRPLPPRDFEYWSQVMAANYAEPLRSWFLSTARYNTSGYYQISGAQLIRMGYQQC</sequence>
<reference evidence="3" key="1">
    <citation type="submission" date="2017-08" db="EMBL/GenBank/DDBJ databases">
        <authorList>
            <person name="Varghese N."/>
            <person name="Submissions S."/>
        </authorList>
    </citation>
    <scope>NUCLEOTIDE SEQUENCE [LARGE SCALE GENOMIC DNA]</scope>
    <source>
        <strain evidence="3">JA276</strain>
    </source>
</reference>
<proteinExistence type="predicted"/>
<dbReference type="AlphaFoldDB" id="A0A285TLA0"/>
<organism evidence="2 3">
    <name type="scientific">Rhodobacter maris</name>
    <dbReference type="NCBI Taxonomy" id="446682"/>
    <lineage>
        <taxon>Bacteria</taxon>
        <taxon>Pseudomonadati</taxon>
        <taxon>Pseudomonadota</taxon>
        <taxon>Alphaproteobacteria</taxon>
        <taxon>Rhodobacterales</taxon>
        <taxon>Rhodobacter group</taxon>
        <taxon>Rhodobacter</taxon>
    </lineage>
</organism>
<dbReference type="OrthoDB" id="7774376at2"/>
<dbReference type="EMBL" id="OBMT01000022">
    <property type="protein sequence ID" value="SOC21251.1"/>
    <property type="molecule type" value="Genomic_DNA"/>
</dbReference>
<gene>
    <name evidence="2" type="ORF">SAMN05877831_1229</name>
</gene>
<evidence type="ECO:0000256" key="1">
    <source>
        <dbReference type="SAM" id="SignalP"/>
    </source>
</evidence>
<name>A0A285TLA0_9RHOB</name>
<feature type="signal peptide" evidence="1">
    <location>
        <begin position="1"/>
        <end position="38"/>
    </location>
</feature>
<evidence type="ECO:0000313" key="2">
    <source>
        <dbReference type="EMBL" id="SOC21251.1"/>
    </source>
</evidence>
<keyword evidence="1" id="KW-0732">Signal</keyword>
<dbReference type="Proteomes" id="UP000219111">
    <property type="component" value="Unassembled WGS sequence"/>
</dbReference>
<evidence type="ECO:0000313" key="3">
    <source>
        <dbReference type="Proteomes" id="UP000219111"/>
    </source>
</evidence>
<keyword evidence="3" id="KW-1185">Reference proteome</keyword>
<accession>A0A285TLA0</accession>
<protein>
    <submittedName>
        <fullName evidence="2">Uncharacterized protein</fullName>
    </submittedName>
</protein>